<dbReference type="EMBL" id="CH916371">
    <property type="protein sequence ID" value="EDV91678.1"/>
    <property type="molecule type" value="Genomic_DNA"/>
</dbReference>
<protein>
    <submittedName>
        <fullName evidence="1">GH24504</fullName>
    </submittedName>
</protein>
<name>B4JLR7_DROGR</name>
<dbReference type="AlphaFoldDB" id="B4JLR7"/>
<dbReference type="HOGENOM" id="CLU_2981222_0_0_1"/>
<dbReference type="eggNOG" id="ENOG502T94V">
    <property type="taxonomic scope" value="Eukaryota"/>
</dbReference>
<proteinExistence type="predicted"/>
<organism evidence="2">
    <name type="scientific">Drosophila grimshawi</name>
    <name type="common">Hawaiian fruit fly</name>
    <name type="synonym">Idiomyia grimshawi</name>
    <dbReference type="NCBI Taxonomy" id="7222"/>
    <lineage>
        <taxon>Eukaryota</taxon>
        <taxon>Metazoa</taxon>
        <taxon>Ecdysozoa</taxon>
        <taxon>Arthropoda</taxon>
        <taxon>Hexapoda</taxon>
        <taxon>Insecta</taxon>
        <taxon>Pterygota</taxon>
        <taxon>Neoptera</taxon>
        <taxon>Endopterygota</taxon>
        <taxon>Diptera</taxon>
        <taxon>Brachycera</taxon>
        <taxon>Muscomorpha</taxon>
        <taxon>Ephydroidea</taxon>
        <taxon>Drosophilidae</taxon>
        <taxon>Drosophila</taxon>
        <taxon>Hawaiian Drosophila</taxon>
    </lineage>
</organism>
<gene>
    <name evidence="1" type="primary">Dgri\GH24504</name>
    <name evidence="1" type="ORF">Dgri_GH24504</name>
</gene>
<dbReference type="PhylomeDB" id="B4JLR7"/>
<evidence type="ECO:0000313" key="2">
    <source>
        <dbReference type="Proteomes" id="UP000001070"/>
    </source>
</evidence>
<accession>B4JLR7</accession>
<evidence type="ECO:0000313" key="1">
    <source>
        <dbReference type="EMBL" id="EDV91678.1"/>
    </source>
</evidence>
<sequence>MQTNVQIDSKNLRSDDNFRSRSHHITIEKMKISICQRQHPQYHIRVNNKNRSNTNNNV</sequence>
<reference evidence="1 2" key="1">
    <citation type="journal article" date="2007" name="Nature">
        <title>Evolution of genes and genomes on the Drosophila phylogeny.</title>
        <authorList>
            <consortium name="Drosophila 12 Genomes Consortium"/>
            <person name="Clark A.G."/>
            <person name="Eisen M.B."/>
            <person name="Smith D.R."/>
            <person name="Bergman C.M."/>
            <person name="Oliver B."/>
            <person name="Markow T.A."/>
            <person name="Kaufman T.C."/>
            <person name="Kellis M."/>
            <person name="Gelbart W."/>
            <person name="Iyer V.N."/>
            <person name="Pollard D.A."/>
            <person name="Sackton T.B."/>
            <person name="Larracuente A.M."/>
            <person name="Singh N.D."/>
            <person name="Abad J.P."/>
            <person name="Abt D.N."/>
            <person name="Adryan B."/>
            <person name="Aguade M."/>
            <person name="Akashi H."/>
            <person name="Anderson W.W."/>
            <person name="Aquadro C.F."/>
            <person name="Ardell D.H."/>
            <person name="Arguello R."/>
            <person name="Artieri C.G."/>
            <person name="Barbash D.A."/>
            <person name="Barker D."/>
            <person name="Barsanti P."/>
            <person name="Batterham P."/>
            <person name="Batzoglou S."/>
            <person name="Begun D."/>
            <person name="Bhutkar A."/>
            <person name="Blanco E."/>
            <person name="Bosak S.A."/>
            <person name="Bradley R.K."/>
            <person name="Brand A.D."/>
            <person name="Brent M.R."/>
            <person name="Brooks A.N."/>
            <person name="Brown R.H."/>
            <person name="Butlin R.K."/>
            <person name="Caggese C."/>
            <person name="Calvi B.R."/>
            <person name="Bernardo de Carvalho A."/>
            <person name="Caspi A."/>
            <person name="Castrezana S."/>
            <person name="Celniker S.E."/>
            <person name="Chang J.L."/>
            <person name="Chapple C."/>
            <person name="Chatterji S."/>
            <person name="Chinwalla A."/>
            <person name="Civetta A."/>
            <person name="Clifton S.W."/>
            <person name="Comeron J.M."/>
            <person name="Costello J.C."/>
            <person name="Coyne J.A."/>
            <person name="Daub J."/>
            <person name="David R.G."/>
            <person name="Delcher A.L."/>
            <person name="Delehaunty K."/>
            <person name="Do C.B."/>
            <person name="Ebling H."/>
            <person name="Edwards K."/>
            <person name="Eickbush T."/>
            <person name="Evans J.D."/>
            <person name="Filipski A."/>
            <person name="Findeiss S."/>
            <person name="Freyhult E."/>
            <person name="Fulton L."/>
            <person name="Fulton R."/>
            <person name="Garcia A.C."/>
            <person name="Gardiner A."/>
            <person name="Garfield D.A."/>
            <person name="Garvin B.E."/>
            <person name="Gibson G."/>
            <person name="Gilbert D."/>
            <person name="Gnerre S."/>
            <person name="Godfrey J."/>
            <person name="Good R."/>
            <person name="Gotea V."/>
            <person name="Gravely B."/>
            <person name="Greenberg A.J."/>
            <person name="Griffiths-Jones S."/>
            <person name="Gross S."/>
            <person name="Guigo R."/>
            <person name="Gustafson E.A."/>
            <person name="Haerty W."/>
            <person name="Hahn M.W."/>
            <person name="Halligan D.L."/>
            <person name="Halpern A.L."/>
            <person name="Halter G.M."/>
            <person name="Han M.V."/>
            <person name="Heger A."/>
            <person name="Hillier L."/>
            <person name="Hinrichs A.S."/>
            <person name="Holmes I."/>
            <person name="Hoskins R.A."/>
            <person name="Hubisz M.J."/>
            <person name="Hultmark D."/>
            <person name="Huntley M.A."/>
            <person name="Jaffe D.B."/>
            <person name="Jagadeeshan S."/>
            <person name="Jeck W.R."/>
            <person name="Johnson J."/>
            <person name="Jones C.D."/>
            <person name="Jordan W.C."/>
            <person name="Karpen G.H."/>
            <person name="Kataoka E."/>
            <person name="Keightley P.D."/>
            <person name="Kheradpour P."/>
            <person name="Kirkness E.F."/>
            <person name="Koerich L.B."/>
            <person name="Kristiansen K."/>
            <person name="Kudrna D."/>
            <person name="Kulathinal R.J."/>
            <person name="Kumar S."/>
            <person name="Kwok R."/>
            <person name="Lander E."/>
            <person name="Langley C.H."/>
            <person name="Lapoint R."/>
            <person name="Lazzaro B.P."/>
            <person name="Lee S.J."/>
            <person name="Levesque L."/>
            <person name="Li R."/>
            <person name="Lin C.F."/>
            <person name="Lin M.F."/>
            <person name="Lindblad-Toh K."/>
            <person name="Llopart A."/>
            <person name="Long M."/>
            <person name="Low L."/>
            <person name="Lozovsky E."/>
            <person name="Lu J."/>
            <person name="Luo M."/>
            <person name="Machado C.A."/>
            <person name="Makalowski W."/>
            <person name="Marzo M."/>
            <person name="Matsuda M."/>
            <person name="Matzkin L."/>
            <person name="McAllister B."/>
            <person name="McBride C.S."/>
            <person name="McKernan B."/>
            <person name="McKernan K."/>
            <person name="Mendez-Lago M."/>
            <person name="Minx P."/>
            <person name="Mollenhauer M.U."/>
            <person name="Montooth K."/>
            <person name="Mount S.M."/>
            <person name="Mu X."/>
            <person name="Myers E."/>
            <person name="Negre B."/>
            <person name="Newfeld S."/>
            <person name="Nielsen R."/>
            <person name="Noor M.A."/>
            <person name="O'Grady P."/>
            <person name="Pachter L."/>
            <person name="Papaceit M."/>
            <person name="Parisi M.J."/>
            <person name="Parisi M."/>
            <person name="Parts L."/>
            <person name="Pedersen J.S."/>
            <person name="Pesole G."/>
            <person name="Phillippy A.M."/>
            <person name="Ponting C.P."/>
            <person name="Pop M."/>
            <person name="Porcelli D."/>
            <person name="Powell J.R."/>
            <person name="Prohaska S."/>
            <person name="Pruitt K."/>
            <person name="Puig M."/>
            <person name="Quesneville H."/>
            <person name="Ram K.R."/>
            <person name="Rand D."/>
            <person name="Rasmussen M.D."/>
            <person name="Reed L.K."/>
            <person name="Reenan R."/>
            <person name="Reily A."/>
            <person name="Remington K.A."/>
            <person name="Rieger T.T."/>
            <person name="Ritchie M.G."/>
            <person name="Robin C."/>
            <person name="Rogers Y.H."/>
            <person name="Rohde C."/>
            <person name="Rozas J."/>
            <person name="Rubenfield M.J."/>
            <person name="Ruiz A."/>
            <person name="Russo S."/>
            <person name="Salzberg S.L."/>
            <person name="Sanchez-Gracia A."/>
            <person name="Saranga D.J."/>
            <person name="Sato H."/>
            <person name="Schaeffer S.W."/>
            <person name="Schatz M.C."/>
            <person name="Schlenke T."/>
            <person name="Schwartz R."/>
            <person name="Segarra C."/>
            <person name="Singh R.S."/>
            <person name="Sirot L."/>
            <person name="Sirota M."/>
            <person name="Sisneros N.B."/>
            <person name="Smith C.D."/>
            <person name="Smith T.F."/>
            <person name="Spieth J."/>
            <person name="Stage D.E."/>
            <person name="Stark A."/>
            <person name="Stephan W."/>
            <person name="Strausberg R.L."/>
            <person name="Strempel S."/>
            <person name="Sturgill D."/>
            <person name="Sutton G."/>
            <person name="Sutton G.G."/>
            <person name="Tao W."/>
            <person name="Teichmann S."/>
            <person name="Tobari Y.N."/>
            <person name="Tomimura Y."/>
            <person name="Tsolas J.M."/>
            <person name="Valente V.L."/>
            <person name="Venter E."/>
            <person name="Venter J.C."/>
            <person name="Vicario S."/>
            <person name="Vieira F.G."/>
            <person name="Vilella A.J."/>
            <person name="Villasante A."/>
            <person name="Walenz B."/>
            <person name="Wang J."/>
            <person name="Wasserman M."/>
            <person name="Watts T."/>
            <person name="Wilson D."/>
            <person name="Wilson R.K."/>
            <person name="Wing R.A."/>
            <person name="Wolfner M.F."/>
            <person name="Wong A."/>
            <person name="Wong G.K."/>
            <person name="Wu C.I."/>
            <person name="Wu G."/>
            <person name="Yamamoto D."/>
            <person name="Yang H.P."/>
            <person name="Yang S.P."/>
            <person name="Yorke J.A."/>
            <person name="Yoshida K."/>
            <person name="Zdobnov E."/>
            <person name="Zhang P."/>
            <person name="Zhang Y."/>
            <person name="Zimin A.V."/>
            <person name="Baldwin J."/>
            <person name="Abdouelleil A."/>
            <person name="Abdulkadir J."/>
            <person name="Abebe A."/>
            <person name="Abera B."/>
            <person name="Abreu J."/>
            <person name="Acer S.C."/>
            <person name="Aftuck L."/>
            <person name="Alexander A."/>
            <person name="An P."/>
            <person name="Anderson E."/>
            <person name="Anderson S."/>
            <person name="Arachi H."/>
            <person name="Azer M."/>
            <person name="Bachantsang P."/>
            <person name="Barry A."/>
            <person name="Bayul T."/>
            <person name="Berlin A."/>
            <person name="Bessette D."/>
            <person name="Bloom T."/>
            <person name="Blye J."/>
            <person name="Boguslavskiy L."/>
            <person name="Bonnet C."/>
            <person name="Boukhgalter B."/>
            <person name="Bourzgui I."/>
            <person name="Brown A."/>
            <person name="Cahill P."/>
            <person name="Channer S."/>
            <person name="Cheshatsang Y."/>
            <person name="Chuda L."/>
            <person name="Citroen M."/>
            <person name="Collymore A."/>
            <person name="Cooke P."/>
            <person name="Costello M."/>
            <person name="D'Aco K."/>
            <person name="Daza R."/>
            <person name="De Haan G."/>
            <person name="DeGray S."/>
            <person name="DeMaso C."/>
            <person name="Dhargay N."/>
            <person name="Dooley K."/>
            <person name="Dooley E."/>
            <person name="Doricent M."/>
            <person name="Dorje P."/>
            <person name="Dorjee K."/>
            <person name="Dupes A."/>
            <person name="Elong R."/>
            <person name="Falk J."/>
            <person name="Farina A."/>
            <person name="Faro S."/>
            <person name="Ferguson D."/>
            <person name="Fisher S."/>
            <person name="Foley C.D."/>
            <person name="Franke A."/>
            <person name="Friedrich D."/>
            <person name="Gadbois L."/>
            <person name="Gearin G."/>
            <person name="Gearin C.R."/>
            <person name="Giannoukos G."/>
            <person name="Goode T."/>
            <person name="Graham J."/>
            <person name="Grandbois E."/>
            <person name="Grewal S."/>
            <person name="Gyaltsen K."/>
            <person name="Hafez N."/>
            <person name="Hagos B."/>
            <person name="Hall J."/>
            <person name="Henson C."/>
            <person name="Hollinger A."/>
            <person name="Honan T."/>
            <person name="Huard M.D."/>
            <person name="Hughes L."/>
            <person name="Hurhula B."/>
            <person name="Husby M.E."/>
            <person name="Kamat A."/>
            <person name="Kanga B."/>
            <person name="Kashin S."/>
            <person name="Khazanovich D."/>
            <person name="Kisner P."/>
            <person name="Lance K."/>
            <person name="Lara M."/>
            <person name="Lee W."/>
            <person name="Lennon N."/>
            <person name="Letendre F."/>
            <person name="LeVine R."/>
            <person name="Lipovsky A."/>
            <person name="Liu X."/>
            <person name="Liu J."/>
            <person name="Liu S."/>
            <person name="Lokyitsang T."/>
            <person name="Lokyitsang Y."/>
            <person name="Lubonja R."/>
            <person name="Lui A."/>
            <person name="MacDonald P."/>
            <person name="Magnisalis V."/>
            <person name="Maru K."/>
            <person name="Matthews C."/>
            <person name="McCusker W."/>
            <person name="McDonough S."/>
            <person name="Mehta T."/>
            <person name="Meldrim J."/>
            <person name="Meneus L."/>
            <person name="Mihai O."/>
            <person name="Mihalev A."/>
            <person name="Mihova T."/>
            <person name="Mittelman R."/>
            <person name="Mlenga V."/>
            <person name="Montmayeur A."/>
            <person name="Mulrain L."/>
            <person name="Navidi A."/>
            <person name="Naylor J."/>
            <person name="Negash T."/>
            <person name="Nguyen T."/>
            <person name="Nguyen N."/>
            <person name="Nicol R."/>
            <person name="Norbu C."/>
            <person name="Norbu N."/>
            <person name="Novod N."/>
            <person name="O'Neill B."/>
            <person name="Osman S."/>
            <person name="Markiewicz E."/>
            <person name="Oyono O.L."/>
            <person name="Patti C."/>
            <person name="Phunkhang P."/>
            <person name="Pierre F."/>
            <person name="Priest M."/>
            <person name="Raghuraman S."/>
            <person name="Rege F."/>
            <person name="Reyes R."/>
            <person name="Rise C."/>
            <person name="Rogov P."/>
            <person name="Ross K."/>
            <person name="Ryan E."/>
            <person name="Settipalli S."/>
            <person name="Shea T."/>
            <person name="Sherpa N."/>
            <person name="Shi L."/>
            <person name="Shih D."/>
            <person name="Sparrow T."/>
            <person name="Spaulding J."/>
            <person name="Stalker J."/>
            <person name="Stange-Thomann N."/>
            <person name="Stavropoulos S."/>
            <person name="Stone C."/>
            <person name="Strader C."/>
            <person name="Tesfaye S."/>
            <person name="Thomson T."/>
            <person name="Thoulutsang Y."/>
            <person name="Thoulutsang D."/>
            <person name="Topham K."/>
            <person name="Topping I."/>
            <person name="Tsamla T."/>
            <person name="Vassiliev H."/>
            <person name="Vo A."/>
            <person name="Wangchuk T."/>
            <person name="Wangdi T."/>
            <person name="Weiand M."/>
            <person name="Wilkinson J."/>
            <person name="Wilson A."/>
            <person name="Yadav S."/>
            <person name="Young G."/>
            <person name="Yu Q."/>
            <person name="Zembek L."/>
            <person name="Zhong D."/>
            <person name="Zimmer A."/>
            <person name="Zwirko Z."/>
            <person name="Jaffe D.B."/>
            <person name="Alvarez P."/>
            <person name="Brockman W."/>
            <person name="Butler J."/>
            <person name="Chin C."/>
            <person name="Gnerre S."/>
            <person name="Grabherr M."/>
            <person name="Kleber M."/>
            <person name="Mauceli E."/>
            <person name="MacCallum I."/>
        </authorList>
    </citation>
    <scope>NUCLEOTIDE SEQUENCE [LARGE SCALE GENOMIC DNA]</scope>
    <source>
        <strain evidence="2">Tucson 15287-2541.00</strain>
    </source>
</reference>
<dbReference type="InParanoid" id="B4JLR7"/>
<keyword evidence="2" id="KW-1185">Reference proteome</keyword>
<dbReference type="Proteomes" id="UP000001070">
    <property type="component" value="Unassembled WGS sequence"/>
</dbReference>